<evidence type="ECO:0000256" key="2">
    <source>
        <dbReference type="ARBA" id="ARBA00022723"/>
    </source>
</evidence>
<evidence type="ECO:0000256" key="4">
    <source>
        <dbReference type="ARBA" id="ARBA00023004"/>
    </source>
</evidence>
<dbReference type="PROSITE" id="PS51296">
    <property type="entry name" value="RIESKE"/>
    <property type="match status" value="1"/>
</dbReference>
<evidence type="ECO:0000313" key="9">
    <source>
        <dbReference type="Proteomes" id="UP001227192"/>
    </source>
</evidence>
<keyword evidence="1" id="KW-0001">2Fe-2S</keyword>
<dbReference type="Proteomes" id="UP001227192">
    <property type="component" value="Unassembled WGS sequence"/>
</dbReference>
<dbReference type="PANTHER" id="PTHR43756:SF6">
    <property type="entry name" value="CLUSTER-BINDING PROTEIN, PUTATIVE (AFU_ORTHOLOGUE AFUA_6G03920)-RELATED"/>
    <property type="match status" value="1"/>
</dbReference>
<reference evidence="8" key="2">
    <citation type="journal article" date="2016" name="Fungal Biol.">
        <title>Ochratoxin A production by Penicillium thymicola.</title>
        <authorList>
            <person name="Nguyen H.D.T."/>
            <person name="McMullin D.R."/>
            <person name="Ponomareva E."/>
            <person name="Riley R."/>
            <person name="Pomraning K.R."/>
            <person name="Baker S.E."/>
            <person name="Seifert K.A."/>
        </authorList>
    </citation>
    <scope>NUCLEOTIDE SEQUENCE</scope>
    <source>
        <strain evidence="8">DAOM 180753</strain>
    </source>
</reference>
<keyword evidence="2" id="KW-0479">Metal-binding</keyword>
<dbReference type="GO" id="GO:0051537">
    <property type="term" value="F:2 iron, 2 sulfur cluster binding"/>
    <property type="evidence" value="ECO:0007669"/>
    <property type="project" value="UniProtKB-KW"/>
</dbReference>
<protein>
    <recommendedName>
        <fullName evidence="7">Rieske domain-containing protein</fullName>
    </recommendedName>
</protein>
<dbReference type="InterPro" id="IPR015881">
    <property type="entry name" value="ARHD_Rieske_2Fe_2S"/>
</dbReference>
<dbReference type="InterPro" id="IPR001663">
    <property type="entry name" value="Rng_hydr_dOase-A"/>
</dbReference>
<evidence type="ECO:0000256" key="3">
    <source>
        <dbReference type="ARBA" id="ARBA00023002"/>
    </source>
</evidence>
<dbReference type="PRINTS" id="PR00090">
    <property type="entry name" value="RNGDIOXGNASE"/>
</dbReference>
<reference evidence="8" key="1">
    <citation type="submission" date="2015-06" db="EMBL/GenBank/DDBJ databases">
        <authorList>
            <person name="Nguyen H."/>
        </authorList>
    </citation>
    <scope>NUCLEOTIDE SEQUENCE</scope>
    <source>
        <strain evidence="8">DAOM 180753</strain>
    </source>
</reference>
<evidence type="ECO:0000256" key="5">
    <source>
        <dbReference type="ARBA" id="ARBA00023014"/>
    </source>
</evidence>
<evidence type="ECO:0000313" key="8">
    <source>
        <dbReference type="EMBL" id="KAJ9489018.1"/>
    </source>
</evidence>
<organism evidence="8 9">
    <name type="scientific">Penicillium thymicola</name>
    <dbReference type="NCBI Taxonomy" id="293382"/>
    <lineage>
        <taxon>Eukaryota</taxon>
        <taxon>Fungi</taxon>
        <taxon>Dikarya</taxon>
        <taxon>Ascomycota</taxon>
        <taxon>Pezizomycotina</taxon>
        <taxon>Eurotiomycetes</taxon>
        <taxon>Eurotiomycetidae</taxon>
        <taxon>Eurotiales</taxon>
        <taxon>Aspergillaceae</taxon>
        <taxon>Penicillium</taxon>
    </lineage>
</organism>
<dbReference type="AlphaFoldDB" id="A0AAI9TLR2"/>
<feature type="domain" description="Rieske" evidence="7">
    <location>
        <begin position="87"/>
        <end position="173"/>
    </location>
</feature>
<keyword evidence="9" id="KW-1185">Reference proteome</keyword>
<dbReference type="InterPro" id="IPR017941">
    <property type="entry name" value="Rieske_2Fe-2S"/>
</dbReference>
<comment type="caution">
    <text evidence="8">The sequence shown here is derived from an EMBL/GenBank/DDBJ whole genome shotgun (WGS) entry which is preliminary data.</text>
</comment>
<dbReference type="PANTHER" id="PTHR43756">
    <property type="entry name" value="CHOLINE MONOOXYGENASE, CHLOROPLASTIC"/>
    <property type="match status" value="1"/>
</dbReference>
<dbReference type="GO" id="GO:0016491">
    <property type="term" value="F:oxidoreductase activity"/>
    <property type="evidence" value="ECO:0007669"/>
    <property type="project" value="UniProtKB-KW"/>
</dbReference>
<gene>
    <name evidence="8" type="ORF">VN97_g4262</name>
</gene>
<dbReference type="Pfam" id="PF00355">
    <property type="entry name" value="Rieske"/>
    <property type="match status" value="1"/>
</dbReference>
<dbReference type="InterPro" id="IPR036922">
    <property type="entry name" value="Rieske_2Fe-2S_sf"/>
</dbReference>
<dbReference type="SUPFAM" id="SSF50022">
    <property type="entry name" value="ISP domain"/>
    <property type="match status" value="1"/>
</dbReference>
<accession>A0AAI9TLR2</accession>
<proteinExistence type="predicted"/>
<name>A0AAI9TLR2_PENTH</name>
<keyword evidence="4" id="KW-0408">Iron</keyword>
<dbReference type="PROSITE" id="PS00570">
    <property type="entry name" value="RING_HYDROXYL_ALPHA"/>
    <property type="match status" value="1"/>
</dbReference>
<dbReference type="GO" id="GO:0005506">
    <property type="term" value="F:iron ion binding"/>
    <property type="evidence" value="ECO:0007669"/>
    <property type="project" value="InterPro"/>
</dbReference>
<evidence type="ECO:0000259" key="7">
    <source>
        <dbReference type="PROSITE" id="PS51296"/>
    </source>
</evidence>
<keyword evidence="6" id="KW-0472">Membrane</keyword>
<dbReference type="Gene3D" id="2.102.10.10">
    <property type="entry name" value="Rieske [2Fe-2S] iron-sulphur domain"/>
    <property type="match status" value="1"/>
</dbReference>
<evidence type="ECO:0000256" key="1">
    <source>
        <dbReference type="ARBA" id="ARBA00022714"/>
    </source>
</evidence>
<keyword evidence="6" id="KW-1133">Transmembrane helix</keyword>
<keyword evidence="6" id="KW-0812">Transmembrane</keyword>
<dbReference type="EMBL" id="LACB01000097">
    <property type="protein sequence ID" value="KAJ9489018.1"/>
    <property type="molecule type" value="Genomic_DNA"/>
</dbReference>
<keyword evidence="3" id="KW-0560">Oxidoreductase</keyword>
<dbReference type="CDD" id="cd03469">
    <property type="entry name" value="Rieske_RO_Alpha_N"/>
    <property type="match status" value="1"/>
</dbReference>
<evidence type="ECO:0000256" key="6">
    <source>
        <dbReference type="SAM" id="Phobius"/>
    </source>
</evidence>
<sequence>MESTDADYLASPASVLVALVTIIFLLHRAWSHLSQIKTDKITNSISITSLNNSDLAVSKEPEIPEGWWSGREVFELERRALFSQTWLYLAHSSQFQKPGAYQSFDISGFPVFLIRGKDDKTRAFHNVCRHRAYTITRKETGASTVLGCRYHGWSYDTTGRLVKAPQFDDVPGFDKSRNSLFEVHTHTTDQGMVFVNLNSGQPAAFDSEVASSLSGFARIAGLEAKSAWLTGQTLSGDFNWKVGARTRHLDVYTSELHRRMSEVSAPSPVMKFIRAITRKSTREECSLFPITVIYSFQEAGLCLALSFFPASESKTHIRYDLFAHSAVNEPDIRKISEVLQSATKNLIVEIELEYQSISTKQRFSSELNNTDTRQILSRLREHTKLERIKGEQILPAMHKPEGSTLFQKADQLCRELDCVSSGSQNGTSPSALDW</sequence>
<feature type="transmembrane region" description="Helical" evidence="6">
    <location>
        <begin position="12"/>
        <end position="30"/>
    </location>
</feature>
<keyword evidence="5" id="KW-0411">Iron-sulfur</keyword>